<feature type="region of interest" description="Disordered" evidence="7">
    <location>
        <begin position="412"/>
        <end position="435"/>
    </location>
</feature>
<feature type="transmembrane region" description="Helical" evidence="8">
    <location>
        <begin position="316"/>
        <end position="339"/>
    </location>
</feature>
<dbReference type="RefSeq" id="WP_011472574.1">
    <property type="nucleotide sequence ID" value="NC_007925.1"/>
</dbReference>
<feature type="transmembrane region" description="Helical" evidence="8">
    <location>
        <begin position="291"/>
        <end position="310"/>
    </location>
</feature>
<evidence type="ECO:0000256" key="4">
    <source>
        <dbReference type="ARBA" id="ARBA00022692"/>
    </source>
</evidence>
<feature type="transmembrane region" description="Helical" evidence="8">
    <location>
        <begin position="179"/>
        <end position="197"/>
    </location>
</feature>
<evidence type="ECO:0000256" key="3">
    <source>
        <dbReference type="ARBA" id="ARBA00022475"/>
    </source>
</evidence>
<organism evidence="10">
    <name type="scientific">Rhodopseudomonas palustris (strain BisB18)</name>
    <dbReference type="NCBI Taxonomy" id="316056"/>
    <lineage>
        <taxon>Bacteria</taxon>
        <taxon>Pseudomonadati</taxon>
        <taxon>Pseudomonadota</taxon>
        <taxon>Alphaproteobacteria</taxon>
        <taxon>Hyphomicrobiales</taxon>
        <taxon>Nitrobacteraceae</taxon>
        <taxon>Rhodopseudomonas</taxon>
    </lineage>
</organism>
<feature type="transmembrane region" description="Helical" evidence="8">
    <location>
        <begin position="382"/>
        <end position="404"/>
    </location>
</feature>
<keyword evidence="4 8" id="KW-0812">Transmembrane</keyword>
<gene>
    <name evidence="10" type="ordered locus">RPC_2121</name>
</gene>
<feature type="transmembrane region" description="Helical" evidence="8">
    <location>
        <begin position="61"/>
        <end position="81"/>
    </location>
</feature>
<evidence type="ECO:0000256" key="6">
    <source>
        <dbReference type="ARBA" id="ARBA00023136"/>
    </source>
</evidence>
<evidence type="ECO:0000256" key="1">
    <source>
        <dbReference type="ARBA" id="ARBA00004651"/>
    </source>
</evidence>
<accession>Q216L1</accession>
<evidence type="ECO:0000313" key="10">
    <source>
        <dbReference type="EMBL" id="ABD87675.1"/>
    </source>
</evidence>
<dbReference type="PANTHER" id="PTHR23517">
    <property type="entry name" value="RESISTANCE PROTEIN MDTM, PUTATIVE-RELATED-RELATED"/>
    <property type="match status" value="1"/>
</dbReference>
<feature type="transmembrane region" description="Helical" evidence="8">
    <location>
        <begin position="225"/>
        <end position="246"/>
    </location>
</feature>
<dbReference type="InterPro" id="IPR020846">
    <property type="entry name" value="MFS_dom"/>
</dbReference>
<feature type="compositionally biased region" description="Low complexity" evidence="7">
    <location>
        <begin position="424"/>
        <end position="435"/>
    </location>
</feature>
<dbReference type="STRING" id="316056.RPC_2121"/>
<sequence>MQASPQICAAPVPACPPARHRLPPAAMTAFSFLAAVLVTASSTAATPLYPLYQQSMQLSPLVVTVVFAVYAFSLLAALLTVGGLSDYVGRRPVIFGALLLNAAAMILFAGAENVGQLILARAVSGLCVGTAMTALGAAILDTNRTQGPLLNSVTAFIGMMIGALGTAALISLAPDPLHLVYNVLLGCSALMIGLLWLMPESASRKPGALASLRPQVSVPRQSRAVLLRIMPAGVATWALGGFHLSLMPTVVATTMGTSSPWIGGSVVATLMLTAAISVGLLRFVPAERLMAIGTSTLALGVAISLFGIQQHSVAELFAGTVVAGVGFGSSFSATLRALLPTAELHQRAGLLAAFYVQSYLSFSLPAIAAGLGVPWLGLATVAYIYGGVIIALAVIALIASLWAARVKPRAGSETPAARTDARPARSSTARRAAAE</sequence>
<evidence type="ECO:0000256" key="8">
    <source>
        <dbReference type="SAM" id="Phobius"/>
    </source>
</evidence>
<dbReference type="HOGENOM" id="CLU_038683_0_1_5"/>
<feature type="domain" description="Major facilitator superfamily (MFS) profile" evidence="9">
    <location>
        <begin position="27"/>
        <end position="411"/>
    </location>
</feature>
<keyword evidence="2" id="KW-0813">Transport</keyword>
<dbReference type="SUPFAM" id="SSF103473">
    <property type="entry name" value="MFS general substrate transporter"/>
    <property type="match status" value="1"/>
</dbReference>
<dbReference type="eggNOG" id="COG2814">
    <property type="taxonomic scope" value="Bacteria"/>
</dbReference>
<dbReference type="PROSITE" id="PS00216">
    <property type="entry name" value="SUGAR_TRANSPORT_1"/>
    <property type="match status" value="1"/>
</dbReference>
<feature type="transmembrane region" description="Helical" evidence="8">
    <location>
        <begin position="351"/>
        <end position="376"/>
    </location>
</feature>
<protein>
    <submittedName>
        <fullName evidence="10">Major facilitator superfamily MFS_1</fullName>
    </submittedName>
</protein>
<dbReference type="InterPro" id="IPR050171">
    <property type="entry name" value="MFS_Transporters"/>
</dbReference>
<evidence type="ECO:0000256" key="7">
    <source>
        <dbReference type="SAM" id="MobiDB-lite"/>
    </source>
</evidence>
<comment type="subcellular location">
    <subcellularLocation>
        <location evidence="1">Cell membrane</location>
        <topology evidence="1">Multi-pass membrane protein</topology>
    </subcellularLocation>
</comment>
<keyword evidence="3" id="KW-1003">Cell membrane</keyword>
<keyword evidence="6 8" id="KW-0472">Membrane</keyword>
<feature type="transmembrane region" description="Helical" evidence="8">
    <location>
        <begin position="93"/>
        <end position="111"/>
    </location>
</feature>
<dbReference type="EMBL" id="CP000301">
    <property type="protein sequence ID" value="ABD87675.1"/>
    <property type="molecule type" value="Genomic_DNA"/>
</dbReference>
<reference evidence="10" key="1">
    <citation type="submission" date="2006-03" db="EMBL/GenBank/DDBJ databases">
        <title>Complete sequence of Rhodopseudomonas palustris BisB18.</title>
        <authorList>
            <consortium name="US DOE Joint Genome Institute"/>
            <person name="Copeland A."/>
            <person name="Lucas S."/>
            <person name="Lapidus A."/>
            <person name="Barry K."/>
            <person name="Detter J.C."/>
            <person name="Glavina del Rio T."/>
            <person name="Hammon N."/>
            <person name="Israni S."/>
            <person name="Dalin E."/>
            <person name="Tice H."/>
            <person name="Pitluck S."/>
            <person name="Chain P."/>
            <person name="Malfatti S."/>
            <person name="Shin M."/>
            <person name="Vergez L."/>
            <person name="Schmutz J."/>
            <person name="Larimer F."/>
            <person name="Land M."/>
            <person name="Hauser L."/>
            <person name="Pelletier D.A."/>
            <person name="Kyrpides N."/>
            <person name="Anderson I."/>
            <person name="Oda Y."/>
            <person name="Harwood C.S."/>
            <person name="Richardson P."/>
        </authorList>
    </citation>
    <scope>NUCLEOTIDE SEQUENCE [LARGE SCALE GENOMIC DNA]</scope>
    <source>
        <strain evidence="10">BisB18</strain>
    </source>
</reference>
<dbReference type="AlphaFoldDB" id="Q216L1"/>
<feature type="transmembrane region" description="Helical" evidence="8">
    <location>
        <begin position="29"/>
        <end position="49"/>
    </location>
</feature>
<keyword evidence="5 8" id="KW-1133">Transmembrane helix</keyword>
<dbReference type="InterPro" id="IPR005829">
    <property type="entry name" value="Sugar_transporter_CS"/>
</dbReference>
<dbReference type="PANTHER" id="PTHR23517:SF13">
    <property type="entry name" value="MAJOR FACILITATOR SUPERFAMILY MFS_1"/>
    <property type="match status" value="1"/>
</dbReference>
<dbReference type="KEGG" id="rpc:RPC_2121"/>
<evidence type="ECO:0000259" key="9">
    <source>
        <dbReference type="PROSITE" id="PS50850"/>
    </source>
</evidence>
<feature type="transmembrane region" description="Helical" evidence="8">
    <location>
        <begin position="117"/>
        <end position="140"/>
    </location>
</feature>
<dbReference type="Pfam" id="PF07690">
    <property type="entry name" value="MFS_1"/>
    <property type="match status" value="1"/>
</dbReference>
<dbReference type="GO" id="GO:0005886">
    <property type="term" value="C:plasma membrane"/>
    <property type="evidence" value="ECO:0007669"/>
    <property type="project" value="UniProtKB-SubCell"/>
</dbReference>
<dbReference type="InterPro" id="IPR036259">
    <property type="entry name" value="MFS_trans_sf"/>
</dbReference>
<dbReference type="InterPro" id="IPR011701">
    <property type="entry name" value="MFS"/>
</dbReference>
<dbReference type="Gene3D" id="1.20.1250.20">
    <property type="entry name" value="MFS general substrate transporter like domains"/>
    <property type="match status" value="1"/>
</dbReference>
<evidence type="ECO:0000256" key="2">
    <source>
        <dbReference type="ARBA" id="ARBA00022448"/>
    </source>
</evidence>
<evidence type="ECO:0000256" key="5">
    <source>
        <dbReference type="ARBA" id="ARBA00022989"/>
    </source>
</evidence>
<proteinExistence type="predicted"/>
<feature type="transmembrane region" description="Helical" evidence="8">
    <location>
        <begin position="152"/>
        <end position="173"/>
    </location>
</feature>
<dbReference type="GO" id="GO:0022857">
    <property type="term" value="F:transmembrane transporter activity"/>
    <property type="evidence" value="ECO:0007669"/>
    <property type="project" value="InterPro"/>
</dbReference>
<dbReference type="PROSITE" id="PS50850">
    <property type="entry name" value="MFS"/>
    <property type="match status" value="1"/>
</dbReference>
<name>Q216L1_RHOPB</name>
<feature type="transmembrane region" description="Helical" evidence="8">
    <location>
        <begin position="261"/>
        <end position="284"/>
    </location>
</feature>